<accession>A0A1J6IKL1</accession>
<proteinExistence type="predicted"/>
<protein>
    <submittedName>
        <fullName evidence="1">Uncharacterized protein</fullName>
    </submittedName>
</protein>
<keyword evidence="2" id="KW-1185">Reference proteome</keyword>
<sequence length="92" mass="10373">MERTPTKRTIDDHLHGSPINHKIMCRYVRNQLKKLKSGVNLLLRRMTSEIGVDHELLANLGQNEDNDNHVIVVSSDIEAASKASKAVNQKTE</sequence>
<reference evidence="1" key="1">
    <citation type="submission" date="2016-11" db="EMBL/GenBank/DDBJ databases">
        <title>The genome of Nicotiana attenuata.</title>
        <authorList>
            <person name="Xu S."/>
            <person name="Brockmoeller T."/>
            <person name="Gaquerel E."/>
            <person name="Navarro A."/>
            <person name="Kuhl H."/>
            <person name="Gase K."/>
            <person name="Ling Z."/>
            <person name="Zhou W."/>
            <person name="Kreitzer C."/>
            <person name="Stanke M."/>
            <person name="Tang H."/>
            <person name="Lyons E."/>
            <person name="Pandey P."/>
            <person name="Pandey S.P."/>
            <person name="Timmermann B."/>
            <person name="Baldwin I.T."/>
        </authorList>
    </citation>
    <scope>NUCLEOTIDE SEQUENCE [LARGE SCALE GENOMIC DNA]</scope>
    <source>
        <strain evidence="1">UT</strain>
    </source>
</reference>
<evidence type="ECO:0000313" key="2">
    <source>
        <dbReference type="Proteomes" id="UP000187609"/>
    </source>
</evidence>
<dbReference type="AlphaFoldDB" id="A0A1J6IKL1"/>
<name>A0A1J6IKL1_NICAT</name>
<gene>
    <name evidence="1" type="ORF">A4A49_52311</name>
</gene>
<evidence type="ECO:0000313" key="1">
    <source>
        <dbReference type="EMBL" id="OIS95688.1"/>
    </source>
</evidence>
<comment type="caution">
    <text evidence="1">The sequence shown here is derived from an EMBL/GenBank/DDBJ whole genome shotgun (WGS) entry which is preliminary data.</text>
</comment>
<dbReference type="Gramene" id="OIS95688">
    <property type="protein sequence ID" value="OIS95688"/>
    <property type="gene ID" value="A4A49_52311"/>
</dbReference>
<organism evidence="1 2">
    <name type="scientific">Nicotiana attenuata</name>
    <name type="common">Coyote tobacco</name>
    <dbReference type="NCBI Taxonomy" id="49451"/>
    <lineage>
        <taxon>Eukaryota</taxon>
        <taxon>Viridiplantae</taxon>
        <taxon>Streptophyta</taxon>
        <taxon>Embryophyta</taxon>
        <taxon>Tracheophyta</taxon>
        <taxon>Spermatophyta</taxon>
        <taxon>Magnoliopsida</taxon>
        <taxon>eudicotyledons</taxon>
        <taxon>Gunneridae</taxon>
        <taxon>Pentapetalae</taxon>
        <taxon>asterids</taxon>
        <taxon>lamiids</taxon>
        <taxon>Solanales</taxon>
        <taxon>Solanaceae</taxon>
        <taxon>Nicotianoideae</taxon>
        <taxon>Nicotianeae</taxon>
        <taxon>Nicotiana</taxon>
    </lineage>
</organism>
<dbReference type="SMR" id="A0A1J6IKL1"/>
<dbReference type="Proteomes" id="UP000187609">
    <property type="component" value="Unassembled WGS sequence"/>
</dbReference>
<dbReference type="EMBL" id="MJEQ01037194">
    <property type="protein sequence ID" value="OIS95688.1"/>
    <property type="molecule type" value="Genomic_DNA"/>
</dbReference>